<dbReference type="OrthoDB" id="389460at2759"/>
<dbReference type="EMBL" id="DF157381">
    <property type="protein sequence ID" value="GAB69586.1"/>
    <property type="molecule type" value="Genomic_DNA"/>
</dbReference>
<keyword evidence="2" id="KW-1185">Reference proteome</keyword>
<dbReference type="GeneID" id="14696128"/>
<dbReference type="RefSeq" id="XP_004227804.1">
    <property type="nucleotide sequence ID" value="XM_004227756.1"/>
</dbReference>
<evidence type="ECO:0008006" key="3">
    <source>
        <dbReference type="Google" id="ProtNLM"/>
    </source>
</evidence>
<protein>
    <recommendedName>
        <fullName evidence="3">CYIR protein</fullName>
    </recommendedName>
</protein>
<dbReference type="Proteomes" id="UP000006319">
    <property type="component" value="Unassembled WGS sequence"/>
</dbReference>
<evidence type="ECO:0000313" key="1">
    <source>
        <dbReference type="EMBL" id="GAB69586.1"/>
    </source>
</evidence>
<organism evidence="1 2">
    <name type="scientific">Plasmodium cynomolgi (strain B)</name>
    <dbReference type="NCBI Taxonomy" id="1120755"/>
    <lineage>
        <taxon>Eukaryota</taxon>
        <taxon>Sar</taxon>
        <taxon>Alveolata</taxon>
        <taxon>Apicomplexa</taxon>
        <taxon>Aconoidasida</taxon>
        <taxon>Haemosporida</taxon>
        <taxon>Plasmodiidae</taxon>
        <taxon>Plasmodium</taxon>
        <taxon>Plasmodium (Plasmodium)</taxon>
    </lineage>
</organism>
<reference evidence="1 2" key="1">
    <citation type="journal article" date="2012" name="Nat. Genet.">
        <title>Plasmodium cynomolgi genome sequences provide insight into Plasmodium vivax and the monkey malaria clade.</title>
        <authorList>
            <person name="Tachibana S."/>
            <person name="Sullivan S.A."/>
            <person name="Kawai S."/>
            <person name="Nakamura S."/>
            <person name="Kim H.R."/>
            <person name="Goto N."/>
            <person name="Arisue N."/>
            <person name="Palacpac N.M.Q."/>
            <person name="Honma H."/>
            <person name="Yagi M."/>
            <person name="Tougan T."/>
            <person name="Katakai Y."/>
            <person name="Kaneko O."/>
            <person name="Mita T."/>
            <person name="Kita K."/>
            <person name="Yasutomi Y."/>
            <person name="Sutton P.L."/>
            <person name="Shakhbatyan R."/>
            <person name="Horii T."/>
            <person name="Yasunaga T."/>
            <person name="Barnwell J.W."/>
            <person name="Escalante A.A."/>
            <person name="Carlton J.M."/>
            <person name="Tanabe K."/>
        </authorList>
    </citation>
    <scope>NUCLEOTIDE SEQUENCE [LARGE SCALE GENOMIC DNA]</scope>
    <source>
        <strain evidence="1 2">B</strain>
    </source>
</reference>
<accession>K6UF70</accession>
<gene>
    <name evidence="1" type="ORF">PCYB_003350</name>
</gene>
<dbReference type="KEGG" id="pcy:PCYB_003350"/>
<dbReference type="AlphaFoldDB" id="K6UF70"/>
<proteinExistence type="predicted"/>
<name>K6UF70_PLACD</name>
<evidence type="ECO:0000313" key="2">
    <source>
        <dbReference type="Proteomes" id="UP000006319"/>
    </source>
</evidence>
<dbReference type="VEuPathDB" id="PlasmoDB:PCYB_003350"/>
<feature type="non-terminal residue" evidence="1">
    <location>
        <position position="1"/>
    </location>
</feature>
<sequence>EQQVDKLPTQKIYDKFENGDNCVHLGRGNAKDEIVRGVNIALNVKHITDVKLATDIVNAWCHACSLGKEDVPSPNDAFHFLFYWIGDRIKRNLGDLTFYEVMIAAYHNLSSGQCNKRSIIYNDIIEPFFTWAKDLWDYEYNIRTLKEREDCSEYKSNFKFIEKLEKAKEAYKELCDRCGKSDYSGNSYCIEFKSKHIDRGKCIDGELTELNCKTIQKPLVSSSGAVVTNEVQLDQDPGSAGLTAGSKNMCI</sequence>